<evidence type="ECO:0000256" key="6">
    <source>
        <dbReference type="ARBA" id="ARBA00023136"/>
    </source>
</evidence>
<feature type="transmembrane region" description="Helical" evidence="7">
    <location>
        <begin position="12"/>
        <end position="31"/>
    </location>
</feature>
<feature type="transmembrane region" description="Helical" evidence="7">
    <location>
        <begin position="180"/>
        <end position="205"/>
    </location>
</feature>
<keyword evidence="3" id="KW-1003">Cell membrane</keyword>
<proteinExistence type="inferred from homology"/>
<keyword evidence="6 7" id="KW-0472">Membrane</keyword>
<keyword evidence="2 7" id="KW-0813">Transport</keyword>
<dbReference type="EMBL" id="SMDN01000017">
    <property type="protein sequence ID" value="TQC51308.1"/>
    <property type="molecule type" value="Genomic_DNA"/>
</dbReference>
<dbReference type="InterPro" id="IPR000515">
    <property type="entry name" value="MetI-like"/>
</dbReference>
<dbReference type="Pfam" id="PF00528">
    <property type="entry name" value="BPD_transp_1"/>
    <property type="match status" value="1"/>
</dbReference>
<protein>
    <submittedName>
        <fullName evidence="9">Carbohydrate ABC transporter permease</fullName>
    </submittedName>
</protein>
<feature type="domain" description="ABC transmembrane type-1" evidence="8">
    <location>
        <begin position="75"/>
        <end position="260"/>
    </location>
</feature>
<feature type="transmembrane region" description="Helical" evidence="7">
    <location>
        <begin position="105"/>
        <end position="126"/>
    </location>
</feature>
<sequence length="268" mass="31190">MLAKRIIKEILKYIALCFLIMLLLFPLYFLMVNGLKTNASALENKLELFPQSPQWENFITIINKRFWEAFGWTLLFATTLIALRVVVYSLAIGALLSMNKQYQKYFLYFFLVISLVPEFSIYLSLIRILHTIRIDTTVFGAVANGIFSFFTFTYIFNIAKSIKDRKEKLMVNDNLKWHQKIIYVYLPKLKLAYFLLVIFTFISVWNDYLWPNTLLRNSDKSNITIWYLSLGNVQGSVLLNIQAAGATLSVIVPLVLYSIVAKKINRFN</sequence>
<dbReference type="InterPro" id="IPR035906">
    <property type="entry name" value="MetI-like_sf"/>
</dbReference>
<comment type="similarity">
    <text evidence="7">Belongs to the binding-protein-dependent transport system permease family.</text>
</comment>
<dbReference type="GO" id="GO:0055085">
    <property type="term" value="P:transmembrane transport"/>
    <property type="evidence" value="ECO:0007669"/>
    <property type="project" value="InterPro"/>
</dbReference>
<evidence type="ECO:0000256" key="2">
    <source>
        <dbReference type="ARBA" id="ARBA00022448"/>
    </source>
</evidence>
<reference evidence="9 10" key="1">
    <citation type="submission" date="2019-03" db="EMBL/GenBank/DDBJ databases">
        <title>Characterization of a novel Mycoplasma cynos real-time PCR assay.</title>
        <authorList>
            <person name="Tallmadge R.L."/>
            <person name="Mitchell P.K."/>
            <person name="Goodman L."/>
        </authorList>
    </citation>
    <scope>NUCLEOTIDE SEQUENCE [LARGE SCALE GENOMIC DNA]</scope>
    <source>
        <strain evidence="9 10">1642</strain>
    </source>
</reference>
<name>A0A507SPN3_9BACT</name>
<dbReference type="PANTHER" id="PTHR43744">
    <property type="entry name" value="ABC TRANSPORTER PERMEASE PROTEIN MG189-RELATED-RELATED"/>
    <property type="match status" value="1"/>
</dbReference>
<feature type="transmembrane region" description="Helical" evidence="7">
    <location>
        <begin position="237"/>
        <end position="260"/>
    </location>
</feature>
<evidence type="ECO:0000256" key="1">
    <source>
        <dbReference type="ARBA" id="ARBA00004651"/>
    </source>
</evidence>
<dbReference type="SUPFAM" id="SSF161098">
    <property type="entry name" value="MetI-like"/>
    <property type="match status" value="1"/>
</dbReference>
<dbReference type="Gene3D" id="1.10.3720.10">
    <property type="entry name" value="MetI-like"/>
    <property type="match status" value="1"/>
</dbReference>
<evidence type="ECO:0000256" key="3">
    <source>
        <dbReference type="ARBA" id="ARBA00022475"/>
    </source>
</evidence>
<organism evidence="9 10">
    <name type="scientific">Mycoplasmopsis mucosicanis</name>
    <dbReference type="NCBI Taxonomy" id="458208"/>
    <lineage>
        <taxon>Bacteria</taxon>
        <taxon>Bacillati</taxon>
        <taxon>Mycoplasmatota</taxon>
        <taxon>Mycoplasmoidales</taxon>
        <taxon>Metamycoplasmataceae</taxon>
        <taxon>Mycoplasmopsis</taxon>
    </lineage>
</organism>
<evidence type="ECO:0000256" key="5">
    <source>
        <dbReference type="ARBA" id="ARBA00022989"/>
    </source>
</evidence>
<dbReference type="GO" id="GO:0005886">
    <property type="term" value="C:plasma membrane"/>
    <property type="evidence" value="ECO:0007669"/>
    <property type="project" value="UniProtKB-SubCell"/>
</dbReference>
<evidence type="ECO:0000256" key="4">
    <source>
        <dbReference type="ARBA" id="ARBA00022692"/>
    </source>
</evidence>
<gene>
    <name evidence="9" type="ORF">E1I18_03260</name>
</gene>
<comment type="caution">
    <text evidence="9">The sequence shown here is derived from an EMBL/GenBank/DDBJ whole genome shotgun (WGS) entry which is preliminary data.</text>
</comment>
<accession>A0A507SPN3</accession>
<evidence type="ECO:0000313" key="10">
    <source>
        <dbReference type="Proteomes" id="UP000320801"/>
    </source>
</evidence>
<dbReference type="PANTHER" id="PTHR43744:SF8">
    <property type="entry name" value="SN-GLYCEROL-3-PHOSPHATE TRANSPORT SYSTEM PERMEASE PROTEIN UGPE"/>
    <property type="match status" value="1"/>
</dbReference>
<dbReference type="AlphaFoldDB" id="A0A507SPN3"/>
<dbReference type="PROSITE" id="PS50928">
    <property type="entry name" value="ABC_TM1"/>
    <property type="match status" value="1"/>
</dbReference>
<evidence type="ECO:0000259" key="8">
    <source>
        <dbReference type="PROSITE" id="PS50928"/>
    </source>
</evidence>
<evidence type="ECO:0000256" key="7">
    <source>
        <dbReference type="RuleBase" id="RU363032"/>
    </source>
</evidence>
<dbReference type="OrthoDB" id="9815445at2"/>
<keyword evidence="10" id="KW-1185">Reference proteome</keyword>
<comment type="subcellular location">
    <subcellularLocation>
        <location evidence="1 7">Cell membrane</location>
        <topology evidence="1 7">Multi-pass membrane protein</topology>
    </subcellularLocation>
</comment>
<keyword evidence="5 7" id="KW-1133">Transmembrane helix</keyword>
<dbReference type="Proteomes" id="UP000320801">
    <property type="component" value="Unassembled WGS sequence"/>
</dbReference>
<feature type="transmembrane region" description="Helical" evidence="7">
    <location>
        <begin position="138"/>
        <end position="159"/>
    </location>
</feature>
<feature type="transmembrane region" description="Helical" evidence="7">
    <location>
        <begin position="74"/>
        <end position="98"/>
    </location>
</feature>
<evidence type="ECO:0000313" key="9">
    <source>
        <dbReference type="EMBL" id="TQC51308.1"/>
    </source>
</evidence>
<keyword evidence="4 7" id="KW-0812">Transmembrane</keyword>